<evidence type="ECO:0000259" key="2">
    <source>
        <dbReference type="Pfam" id="PF18962"/>
    </source>
</evidence>
<evidence type="ECO:0000313" key="4">
    <source>
        <dbReference type="Proteomes" id="UP001501175"/>
    </source>
</evidence>
<keyword evidence="4" id="KW-1185">Reference proteome</keyword>
<name>A0ABP8MAC3_9BACT</name>
<dbReference type="EMBL" id="BAABHD010000003">
    <property type="protein sequence ID" value="GAA4447347.1"/>
    <property type="molecule type" value="Genomic_DNA"/>
</dbReference>
<dbReference type="NCBIfam" id="TIGR04183">
    <property type="entry name" value="Por_Secre_tail"/>
    <property type="match status" value="1"/>
</dbReference>
<evidence type="ECO:0000313" key="3">
    <source>
        <dbReference type="EMBL" id="GAA4447347.1"/>
    </source>
</evidence>
<evidence type="ECO:0000256" key="1">
    <source>
        <dbReference type="SAM" id="SignalP"/>
    </source>
</evidence>
<dbReference type="InterPro" id="IPR026444">
    <property type="entry name" value="Secre_tail"/>
</dbReference>
<dbReference type="RefSeq" id="WP_345239993.1">
    <property type="nucleotide sequence ID" value="NZ_BAABHD010000003.1"/>
</dbReference>
<accession>A0ABP8MAC3</accession>
<gene>
    <name evidence="3" type="ORF">GCM10023189_03620</name>
</gene>
<protein>
    <recommendedName>
        <fullName evidence="2">Secretion system C-terminal sorting domain-containing protein</fullName>
    </recommendedName>
</protein>
<comment type="caution">
    <text evidence="3">The sequence shown here is derived from an EMBL/GenBank/DDBJ whole genome shotgun (WGS) entry which is preliminary data.</text>
</comment>
<dbReference type="Proteomes" id="UP001501175">
    <property type="component" value="Unassembled WGS sequence"/>
</dbReference>
<proteinExistence type="predicted"/>
<keyword evidence="1" id="KW-0732">Signal</keyword>
<feature type="signal peptide" evidence="1">
    <location>
        <begin position="1"/>
        <end position="16"/>
    </location>
</feature>
<reference evidence="4" key="1">
    <citation type="journal article" date="2019" name="Int. J. Syst. Evol. Microbiol.">
        <title>The Global Catalogue of Microorganisms (GCM) 10K type strain sequencing project: providing services to taxonomists for standard genome sequencing and annotation.</title>
        <authorList>
            <consortium name="The Broad Institute Genomics Platform"/>
            <consortium name="The Broad Institute Genome Sequencing Center for Infectious Disease"/>
            <person name="Wu L."/>
            <person name="Ma J."/>
        </authorList>
    </citation>
    <scope>NUCLEOTIDE SEQUENCE [LARGE SCALE GENOMIC DNA]</scope>
    <source>
        <strain evidence="4">JCM 17927</strain>
    </source>
</reference>
<sequence>MFSVVLVLFSLLEAQAQCDLTLTPVNIHTATCGANDGSFNVQVGGITAPYQYTLVKDVNGSPVVQENGTLIAGTPTFVFLTGGTYQVFIAKGGTCSGSVTVELPQQQLTMTPANLKQPTCGANDGSFNVQVGGITAPYQYTLVKDVNGSPVVQENGTLIAGTPTFVFLTGGTYQVFIAKGGTCSGSVTVELPQQQLTMTPANLKQPTCGANDGSFNVQVGGITAPYQYTLVKDVNGSPVVQENGTLIAGTPTFVFLTEGNYQVLVAKSGTCTGTTATVYLRCEAIGNEGCSPGYWKNNPNSWVTTNYSPAQTVESVFEVPDNLGLDNATLLEAVQGGGGSGVVGAAQTLLRAATTALLNAYHGDVDYPLTQAQIIAQVNAALSSGNRDTMLKLASTLDKYNNLVCPLDAKGKGKDKSKPGKPARVADVSEEAIELNLKAMPNPSAGAFTIQVDGGSGGQMTMRVTDVRGRLIEQREQLPSNQTLTFGDNYSPGIYLLEVQQSNQRKQLRLLKVSN</sequence>
<feature type="domain" description="Secretion system C-terminal sorting" evidence="2">
    <location>
        <begin position="441"/>
        <end position="506"/>
    </location>
</feature>
<feature type="chain" id="PRO_5047241096" description="Secretion system C-terminal sorting domain-containing protein" evidence="1">
    <location>
        <begin position="17"/>
        <end position="515"/>
    </location>
</feature>
<dbReference type="Pfam" id="PF18962">
    <property type="entry name" value="Por_Secre_tail"/>
    <property type="match status" value="1"/>
</dbReference>
<organism evidence="3 4">
    <name type="scientific">Nibrella saemangeumensis</name>
    <dbReference type="NCBI Taxonomy" id="1084526"/>
    <lineage>
        <taxon>Bacteria</taxon>
        <taxon>Pseudomonadati</taxon>
        <taxon>Bacteroidota</taxon>
        <taxon>Cytophagia</taxon>
        <taxon>Cytophagales</taxon>
        <taxon>Spirosomataceae</taxon>
        <taxon>Nibrella</taxon>
    </lineage>
</organism>